<evidence type="ECO:0000313" key="4">
    <source>
        <dbReference type="Proteomes" id="UP000739284"/>
    </source>
</evidence>
<keyword evidence="2" id="KW-0812">Transmembrane</keyword>
<sequence>MTDPAKTVQVIKDSIDAADKALDLYNKVLDQVIPWNTFQKTIEELSRFKDDYSQKSSVLVGEVKTLLMTSQDKYFTATQSVYEWCGMSTQLLQAYLALFKEYNEQKAEAQKAILIKVLDDGITKMDAAQKSLGESSLSFNEASGKLLQLDSQLSNDFNEKSEYFENQVSKLRKEAYAGAAAGLVLGPFGLLISYSIASGVVEGKMIPELRKKLESVKKFFTELSAQVKKANTSIDETKVKLTNEISVIGEMKSNTKATRFFVEYNDLMLDALKTSAEKLITQCEEYQKRHGKK</sequence>
<dbReference type="EMBL" id="JAFMOY010000130">
    <property type="protein sequence ID" value="MBU9846956.1"/>
    <property type="molecule type" value="Genomic_DNA"/>
</dbReference>
<name>A0ABS6LJ50_9GAMM</name>
<dbReference type="Proteomes" id="UP000739284">
    <property type="component" value="Unassembled WGS sequence"/>
</dbReference>
<evidence type="ECO:0000313" key="3">
    <source>
        <dbReference type="EMBL" id="MBU9846956.1"/>
    </source>
</evidence>
<gene>
    <name evidence="3" type="ORF">J1784_18320</name>
</gene>
<evidence type="ECO:0000256" key="2">
    <source>
        <dbReference type="SAM" id="Phobius"/>
    </source>
</evidence>
<protein>
    <submittedName>
        <fullName evidence="3">Hemolysin E</fullName>
    </submittedName>
</protein>
<evidence type="ECO:0000256" key="1">
    <source>
        <dbReference type="ARBA" id="ARBA00005444"/>
    </source>
</evidence>
<organism evidence="3 4">
    <name type="scientific">Rahnella ecdela</name>
    <dbReference type="NCBI Taxonomy" id="2816250"/>
    <lineage>
        <taxon>Bacteria</taxon>
        <taxon>Pseudomonadati</taxon>
        <taxon>Pseudomonadota</taxon>
        <taxon>Gammaproteobacteria</taxon>
        <taxon>Enterobacterales</taxon>
        <taxon>Yersiniaceae</taxon>
        <taxon>Rahnella</taxon>
    </lineage>
</organism>
<dbReference type="RefSeq" id="WP_217150362.1">
    <property type="nucleotide sequence ID" value="NZ_JAFMOY010000130.1"/>
</dbReference>
<comment type="caution">
    <text evidence="3">The sequence shown here is derived from an EMBL/GenBank/DDBJ whole genome shotgun (WGS) entry which is preliminary data.</text>
</comment>
<proteinExistence type="inferred from homology"/>
<keyword evidence="4" id="KW-1185">Reference proteome</keyword>
<comment type="similarity">
    <text evidence="1">Belongs to the hemolysin E family.</text>
</comment>
<accession>A0ABS6LJ50</accession>
<keyword evidence="2" id="KW-1133">Transmembrane helix</keyword>
<feature type="transmembrane region" description="Helical" evidence="2">
    <location>
        <begin position="175"/>
        <end position="201"/>
    </location>
</feature>
<dbReference type="CDD" id="cd22651">
    <property type="entry name" value="HlyE-like"/>
    <property type="match status" value="1"/>
</dbReference>
<dbReference type="Pfam" id="PF06109">
    <property type="entry name" value="HlyE"/>
    <property type="match status" value="1"/>
</dbReference>
<reference evidence="3 4" key="1">
    <citation type="submission" date="2021-03" db="EMBL/GenBank/DDBJ databases">
        <title>Five novel Rahnella species.</title>
        <authorList>
            <person name="Brady C."/>
            <person name="Asselin J."/>
            <person name="Beer S."/>
            <person name="Bruberg M.B."/>
            <person name="Crampton B."/>
            <person name="Venter S."/>
            <person name="Arnold D."/>
            <person name="Denman S."/>
        </authorList>
    </citation>
    <scope>NUCLEOTIDE SEQUENCE [LARGE SCALE GENOMIC DNA]</scope>
    <source>
        <strain evidence="3 4">FRB 231</strain>
    </source>
</reference>
<keyword evidence="2" id="KW-0472">Membrane</keyword>
<dbReference type="InterPro" id="IPR027018">
    <property type="entry name" value="Hemolysin_E"/>
</dbReference>